<feature type="domain" description="DUF659" evidence="2">
    <location>
        <begin position="160"/>
        <end position="324"/>
    </location>
</feature>
<evidence type="ECO:0000259" key="2">
    <source>
        <dbReference type="Pfam" id="PF04937"/>
    </source>
</evidence>
<organism evidence="3 4">
    <name type="scientific">Buddleja alternifolia</name>
    <dbReference type="NCBI Taxonomy" id="168488"/>
    <lineage>
        <taxon>Eukaryota</taxon>
        <taxon>Viridiplantae</taxon>
        <taxon>Streptophyta</taxon>
        <taxon>Embryophyta</taxon>
        <taxon>Tracheophyta</taxon>
        <taxon>Spermatophyta</taxon>
        <taxon>Magnoliopsida</taxon>
        <taxon>eudicotyledons</taxon>
        <taxon>Gunneridae</taxon>
        <taxon>Pentapetalae</taxon>
        <taxon>asterids</taxon>
        <taxon>lamiids</taxon>
        <taxon>Lamiales</taxon>
        <taxon>Scrophulariaceae</taxon>
        <taxon>Buddlejeae</taxon>
        <taxon>Buddleja</taxon>
    </lineage>
</organism>
<comment type="caution">
    <text evidence="3">The sequence shown here is derived from an EMBL/GenBank/DDBJ whole genome shotgun (WGS) entry which is preliminary data.</text>
</comment>
<dbReference type="PANTHER" id="PTHR32166">
    <property type="entry name" value="OSJNBA0013A04.12 PROTEIN"/>
    <property type="match status" value="1"/>
</dbReference>
<reference evidence="3" key="1">
    <citation type="submission" date="2019-10" db="EMBL/GenBank/DDBJ databases">
        <authorList>
            <person name="Zhang R."/>
            <person name="Pan Y."/>
            <person name="Wang J."/>
            <person name="Ma R."/>
            <person name="Yu S."/>
        </authorList>
    </citation>
    <scope>NUCLEOTIDE SEQUENCE</scope>
    <source>
        <strain evidence="3">LA-IB0</strain>
        <tissue evidence="3">Leaf</tissue>
    </source>
</reference>
<feature type="region of interest" description="Disordered" evidence="1">
    <location>
        <begin position="1"/>
        <end position="31"/>
    </location>
</feature>
<dbReference type="InterPro" id="IPR007021">
    <property type="entry name" value="DUF659"/>
</dbReference>
<keyword evidence="4" id="KW-1185">Reference proteome</keyword>
<dbReference type="EMBL" id="WHWC01000005">
    <property type="protein sequence ID" value="KAG8382568.1"/>
    <property type="molecule type" value="Genomic_DNA"/>
</dbReference>
<name>A0AAV6XTY4_9LAMI</name>
<feature type="region of interest" description="Disordered" evidence="1">
    <location>
        <begin position="51"/>
        <end position="83"/>
    </location>
</feature>
<gene>
    <name evidence="3" type="ORF">BUALT_Bualt05G0091100</name>
</gene>
<evidence type="ECO:0000313" key="4">
    <source>
        <dbReference type="Proteomes" id="UP000826271"/>
    </source>
</evidence>
<dbReference type="PANTHER" id="PTHR32166:SF81">
    <property type="entry name" value="OS06G0658400 PROTEIN"/>
    <property type="match status" value="1"/>
</dbReference>
<evidence type="ECO:0000313" key="3">
    <source>
        <dbReference type="EMBL" id="KAG8382568.1"/>
    </source>
</evidence>
<sequence length="593" mass="67484">MLQHSPRALTSPPAVHAGKQPFSPPTEGNGIKICPKVTVSEIYEMRKLEVEATQRREQSQPKMVPLPRSSSSHSSSYSVSMDALNSSTLRQESFDPKRKRTESDSPLERAFNVVERDQLDGKIARMFYSSGLPFNLAKNLHYVSAFSFAATHHIPSYVPPGYNALRTKLLEKEKANVEKLLEPAKATWTQQGVTLVCDGWTDPQRRPLINFMAVNEGGTMFIRAVNCQGEYKDKWFISSLIKEVMVEVGVANLVQTITDNALVCKAASLLVEQAHPHVFWIPCVVHTLNLALKIICAAKNTQENEITYNECHWISELAATAMMIKNFITNHSMRLAMFNEFSKLKLLAVAEIRFASVIIMLRRFRLIKQQLQSLVISEQWSCYSDDVVAKAKIVKEKLLDDQWWDSIDYIVAFTEPIYDMLWACDTDKPCLHMVYEMWDSIITRVKATIYRHEKKNDHEDSSFWCVVHTILEDRWSKSNAPLHCLAHSLNPRIGQWIRSDGARRNQITPQRAQDLVFVHNNLRLLSRNTPEYMKGVSKMWDVVGDAFEASDDVGILEIANLSLDEPEIESDLLMDEVGEVPRSDHDGSANMND</sequence>
<dbReference type="AlphaFoldDB" id="A0AAV6XTY4"/>
<protein>
    <recommendedName>
        <fullName evidence="2">DUF659 domain-containing protein</fullName>
    </recommendedName>
</protein>
<dbReference type="SUPFAM" id="SSF53098">
    <property type="entry name" value="Ribonuclease H-like"/>
    <property type="match status" value="1"/>
</dbReference>
<dbReference type="Proteomes" id="UP000826271">
    <property type="component" value="Unassembled WGS sequence"/>
</dbReference>
<dbReference type="Pfam" id="PF04937">
    <property type="entry name" value="DUF659"/>
    <property type="match status" value="1"/>
</dbReference>
<proteinExistence type="predicted"/>
<dbReference type="InterPro" id="IPR012337">
    <property type="entry name" value="RNaseH-like_sf"/>
</dbReference>
<feature type="compositionally biased region" description="Low complexity" evidence="1">
    <location>
        <begin position="69"/>
        <end position="80"/>
    </location>
</feature>
<evidence type="ECO:0000256" key="1">
    <source>
        <dbReference type="SAM" id="MobiDB-lite"/>
    </source>
</evidence>
<accession>A0AAV6XTY4</accession>